<comment type="caution">
    <text evidence="1">The sequence shown here is derived from an EMBL/GenBank/DDBJ whole genome shotgun (WGS) entry which is preliminary data.</text>
</comment>
<dbReference type="EMBL" id="JAHBOH010000001">
    <property type="protein sequence ID" value="MBT0994869.1"/>
    <property type="molecule type" value="Genomic_DNA"/>
</dbReference>
<sequence length="74" mass="7503">MIIDCEGCTARPAACGDCVVTFVLEVPGRDAGTETPSGAAPAAAAFELDDDERRALGALAALQMVPPLRLAESG</sequence>
<protein>
    <recommendedName>
        <fullName evidence="3">4Fe-4S ferredoxin-type domain-containing protein</fullName>
    </recommendedName>
</protein>
<gene>
    <name evidence="1" type="ORF">KIN34_11310</name>
</gene>
<evidence type="ECO:0008006" key="3">
    <source>
        <dbReference type="Google" id="ProtNLM"/>
    </source>
</evidence>
<evidence type="ECO:0000313" key="2">
    <source>
        <dbReference type="Proteomes" id="UP000722125"/>
    </source>
</evidence>
<dbReference type="RefSeq" id="WP_214350491.1">
    <property type="nucleotide sequence ID" value="NZ_JAHBOH010000001.1"/>
</dbReference>
<dbReference type="Proteomes" id="UP000722125">
    <property type="component" value="Unassembled WGS sequence"/>
</dbReference>
<organism evidence="1 2">
    <name type="scientific">Cellulomonas fulva</name>
    <dbReference type="NCBI Taxonomy" id="2835530"/>
    <lineage>
        <taxon>Bacteria</taxon>
        <taxon>Bacillati</taxon>
        <taxon>Actinomycetota</taxon>
        <taxon>Actinomycetes</taxon>
        <taxon>Micrococcales</taxon>
        <taxon>Cellulomonadaceae</taxon>
        <taxon>Cellulomonas</taxon>
    </lineage>
</organism>
<proteinExistence type="predicted"/>
<name>A0ABS5U0F5_9CELL</name>
<keyword evidence="2" id="KW-1185">Reference proteome</keyword>
<evidence type="ECO:0000313" key="1">
    <source>
        <dbReference type="EMBL" id="MBT0994869.1"/>
    </source>
</evidence>
<reference evidence="1 2" key="1">
    <citation type="submission" date="2021-05" db="EMBL/GenBank/DDBJ databases">
        <title>Description of Cellulomonas sp. DKR-3 sp. nov.</title>
        <authorList>
            <person name="Dahal R.H."/>
            <person name="Chaudhary D.K."/>
        </authorList>
    </citation>
    <scope>NUCLEOTIDE SEQUENCE [LARGE SCALE GENOMIC DNA]</scope>
    <source>
        <strain evidence="1 2">DKR-3</strain>
    </source>
</reference>
<accession>A0ABS5U0F5</accession>